<dbReference type="SFLD" id="SFLDS00003">
    <property type="entry name" value="Haloacid_Dehalogenase"/>
    <property type="match status" value="1"/>
</dbReference>
<dbReference type="Gene3D" id="3.40.50.1000">
    <property type="entry name" value="HAD superfamily/HAD-like"/>
    <property type="match status" value="1"/>
</dbReference>
<dbReference type="OrthoDB" id="1694274at2759"/>
<dbReference type="InterPro" id="IPR023214">
    <property type="entry name" value="HAD_sf"/>
</dbReference>
<dbReference type="SFLD" id="SFLDG01129">
    <property type="entry name" value="C1.5:_HAD__Beta-PGM__Phosphata"/>
    <property type="match status" value="1"/>
</dbReference>
<keyword evidence="2" id="KW-1185">Reference proteome</keyword>
<organism evidence="1 2">
    <name type="scientific">Lophiotrema nucula</name>
    <dbReference type="NCBI Taxonomy" id="690887"/>
    <lineage>
        <taxon>Eukaryota</taxon>
        <taxon>Fungi</taxon>
        <taxon>Dikarya</taxon>
        <taxon>Ascomycota</taxon>
        <taxon>Pezizomycotina</taxon>
        <taxon>Dothideomycetes</taxon>
        <taxon>Pleosporomycetidae</taxon>
        <taxon>Pleosporales</taxon>
        <taxon>Lophiotremataceae</taxon>
        <taxon>Lophiotrema</taxon>
    </lineage>
</organism>
<proteinExistence type="predicted"/>
<evidence type="ECO:0000313" key="2">
    <source>
        <dbReference type="Proteomes" id="UP000799770"/>
    </source>
</evidence>
<name>A0A6A5ZTA7_9PLEO</name>
<sequence>MTSLPPPKALLFDIGGVCVVSPFQGILDYERAHNIPIGYINFAIQRGHPTTGAWQLIERGEVELNDAWFAAFNSQLSNPTSWAEFCKREALKNSKDDGTVPKVAVGEEGKEDVPPVPEIDAKKMFWQMMRMSRTPDTFMYPALKKLQASDRFVLGALSNTVAYPTGIRDDTGELFTKGLVHAPPPNPYANDSTDISDCFEIFISSAHSGVRKPEPVAYELAVRELSRVSEGKGRGKIKPAEVLFIDDIGINLKWAKKSGLRTLKVDLGKTKVAVEELERQTGLKLLDEKPRL</sequence>
<dbReference type="SUPFAM" id="SSF56784">
    <property type="entry name" value="HAD-like"/>
    <property type="match status" value="1"/>
</dbReference>
<accession>A0A6A5ZTA7</accession>
<reference evidence="1" key="1">
    <citation type="journal article" date="2020" name="Stud. Mycol.">
        <title>101 Dothideomycetes genomes: a test case for predicting lifestyles and emergence of pathogens.</title>
        <authorList>
            <person name="Haridas S."/>
            <person name="Albert R."/>
            <person name="Binder M."/>
            <person name="Bloem J."/>
            <person name="Labutti K."/>
            <person name="Salamov A."/>
            <person name="Andreopoulos B."/>
            <person name="Baker S."/>
            <person name="Barry K."/>
            <person name="Bills G."/>
            <person name="Bluhm B."/>
            <person name="Cannon C."/>
            <person name="Castanera R."/>
            <person name="Culley D."/>
            <person name="Daum C."/>
            <person name="Ezra D."/>
            <person name="Gonzalez J."/>
            <person name="Henrissat B."/>
            <person name="Kuo A."/>
            <person name="Liang C."/>
            <person name="Lipzen A."/>
            <person name="Lutzoni F."/>
            <person name="Magnuson J."/>
            <person name="Mondo S."/>
            <person name="Nolan M."/>
            <person name="Ohm R."/>
            <person name="Pangilinan J."/>
            <person name="Park H.-J."/>
            <person name="Ramirez L."/>
            <person name="Alfaro M."/>
            <person name="Sun H."/>
            <person name="Tritt A."/>
            <person name="Yoshinaga Y."/>
            <person name="Zwiers L.-H."/>
            <person name="Turgeon B."/>
            <person name="Goodwin S."/>
            <person name="Spatafora J."/>
            <person name="Crous P."/>
            <person name="Grigoriev I."/>
        </authorList>
    </citation>
    <scope>NUCLEOTIDE SEQUENCE</scope>
    <source>
        <strain evidence="1">CBS 627.86</strain>
    </source>
</reference>
<dbReference type="EMBL" id="ML977310">
    <property type="protein sequence ID" value="KAF2122942.1"/>
    <property type="molecule type" value="Genomic_DNA"/>
</dbReference>
<dbReference type="Gene3D" id="1.10.150.240">
    <property type="entry name" value="Putative phosphatase, domain 2"/>
    <property type="match status" value="1"/>
</dbReference>
<dbReference type="InterPro" id="IPR052898">
    <property type="entry name" value="ACAD10-like"/>
</dbReference>
<dbReference type="InterPro" id="IPR036412">
    <property type="entry name" value="HAD-like_sf"/>
</dbReference>
<dbReference type="PANTHER" id="PTHR47829:SF1">
    <property type="entry name" value="HAD FAMILY PHOSPHATASE"/>
    <property type="match status" value="1"/>
</dbReference>
<dbReference type="AlphaFoldDB" id="A0A6A5ZTA7"/>
<protein>
    <submittedName>
        <fullName evidence="1">HAD-like domain-containing protein</fullName>
    </submittedName>
</protein>
<dbReference type="PANTHER" id="PTHR47829">
    <property type="entry name" value="HYDROLASE, PUTATIVE (AFU_ORTHOLOGUE AFUA_1G12880)-RELATED"/>
    <property type="match status" value="1"/>
</dbReference>
<dbReference type="InterPro" id="IPR023198">
    <property type="entry name" value="PGP-like_dom2"/>
</dbReference>
<dbReference type="Proteomes" id="UP000799770">
    <property type="component" value="Unassembled WGS sequence"/>
</dbReference>
<evidence type="ECO:0000313" key="1">
    <source>
        <dbReference type="EMBL" id="KAF2122942.1"/>
    </source>
</evidence>
<gene>
    <name evidence="1" type="ORF">BDV96DRAFT_481765</name>
</gene>